<reference evidence="3 4" key="1">
    <citation type="journal article" date="2024" name="J Genomics">
        <title>Draft genome sequencing and assembly of Favolaschia claudopus CIRM-BRFM 2984 isolated from oak limbs.</title>
        <authorList>
            <person name="Navarro D."/>
            <person name="Drula E."/>
            <person name="Chaduli D."/>
            <person name="Cazenave R."/>
            <person name="Ahrendt S."/>
            <person name="Wang J."/>
            <person name="Lipzen A."/>
            <person name="Daum C."/>
            <person name="Barry K."/>
            <person name="Grigoriev I.V."/>
            <person name="Favel A."/>
            <person name="Rosso M.N."/>
            <person name="Martin F."/>
        </authorList>
    </citation>
    <scope>NUCLEOTIDE SEQUENCE [LARGE SCALE GENOMIC DNA]</scope>
    <source>
        <strain evidence="3 4">CIRM-BRFM 2984</strain>
    </source>
</reference>
<dbReference type="Pfam" id="PF20151">
    <property type="entry name" value="DUF6533"/>
    <property type="match status" value="1"/>
</dbReference>
<name>A0AAW0E1V2_9AGAR</name>
<sequence length="103" mass="11964">MASKEDLILFGVGQRFTSTWILIPYCILIYDHLLSLNTEIKYIWRKPKRTSFFLFVVLRYSALAINTGMIFLRFGSVPLEQCVYRHLFPADDTRVATFPAVTP</sequence>
<feature type="transmembrane region" description="Helical" evidence="1">
    <location>
        <begin position="20"/>
        <end position="40"/>
    </location>
</feature>
<comment type="caution">
    <text evidence="3">The sequence shown here is derived from an EMBL/GenBank/DDBJ whole genome shotgun (WGS) entry which is preliminary data.</text>
</comment>
<keyword evidence="1" id="KW-0812">Transmembrane</keyword>
<evidence type="ECO:0000256" key="1">
    <source>
        <dbReference type="SAM" id="Phobius"/>
    </source>
</evidence>
<dbReference type="AlphaFoldDB" id="A0AAW0E1V2"/>
<organism evidence="3 4">
    <name type="scientific">Favolaschia claudopus</name>
    <dbReference type="NCBI Taxonomy" id="2862362"/>
    <lineage>
        <taxon>Eukaryota</taxon>
        <taxon>Fungi</taxon>
        <taxon>Dikarya</taxon>
        <taxon>Basidiomycota</taxon>
        <taxon>Agaricomycotina</taxon>
        <taxon>Agaricomycetes</taxon>
        <taxon>Agaricomycetidae</taxon>
        <taxon>Agaricales</taxon>
        <taxon>Marasmiineae</taxon>
        <taxon>Mycenaceae</taxon>
        <taxon>Favolaschia</taxon>
    </lineage>
</organism>
<keyword evidence="1" id="KW-0472">Membrane</keyword>
<protein>
    <recommendedName>
        <fullName evidence="2">DUF6533 domain-containing protein</fullName>
    </recommendedName>
</protein>
<dbReference type="Proteomes" id="UP001362999">
    <property type="component" value="Unassembled WGS sequence"/>
</dbReference>
<feature type="domain" description="DUF6533" evidence="2">
    <location>
        <begin position="23"/>
        <end position="63"/>
    </location>
</feature>
<evidence type="ECO:0000313" key="3">
    <source>
        <dbReference type="EMBL" id="KAK7057832.1"/>
    </source>
</evidence>
<feature type="transmembrane region" description="Helical" evidence="1">
    <location>
        <begin position="52"/>
        <end position="72"/>
    </location>
</feature>
<accession>A0AAW0E1V2</accession>
<proteinExistence type="predicted"/>
<gene>
    <name evidence="3" type="ORF">R3P38DRAFT_1187779</name>
</gene>
<evidence type="ECO:0000313" key="4">
    <source>
        <dbReference type="Proteomes" id="UP001362999"/>
    </source>
</evidence>
<dbReference type="InterPro" id="IPR045340">
    <property type="entry name" value="DUF6533"/>
</dbReference>
<evidence type="ECO:0000259" key="2">
    <source>
        <dbReference type="Pfam" id="PF20151"/>
    </source>
</evidence>
<keyword evidence="4" id="KW-1185">Reference proteome</keyword>
<dbReference type="EMBL" id="JAWWNJ010000004">
    <property type="protein sequence ID" value="KAK7057832.1"/>
    <property type="molecule type" value="Genomic_DNA"/>
</dbReference>
<keyword evidence="1" id="KW-1133">Transmembrane helix</keyword>